<evidence type="ECO:0000313" key="8">
    <source>
        <dbReference type="EMBL" id="TEB29119.1"/>
    </source>
</evidence>
<gene>
    <name evidence="8" type="ORF">FA13DRAFT_1632557</name>
</gene>
<dbReference type="InterPro" id="IPR001841">
    <property type="entry name" value="Znf_RING"/>
</dbReference>
<dbReference type="PANTHER" id="PTHR12109">
    <property type="entry name" value="RING FINGER PROTEIN 141-RELATED"/>
    <property type="match status" value="1"/>
</dbReference>
<feature type="coiled-coil region" evidence="5">
    <location>
        <begin position="56"/>
        <end position="90"/>
    </location>
</feature>
<dbReference type="Proteomes" id="UP000298030">
    <property type="component" value="Unassembled WGS sequence"/>
</dbReference>
<dbReference type="EMBL" id="QPFP01000029">
    <property type="protein sequence ID" value="TEB29119.1"/>
    <property type="molecule type" value="Genomic_DNA"/>
</dbReference>
<dbReference type="Gene3D" id="3.30.40.10">
    <property type="entry name" value="Zinc/RING finger domain, C3HC4 (zinc finger)"/>
    <property type="match status" value="1"/>
</dbReference>
<dbReference type="Pfam" id="PF26609">
    <property type="entry name" value="DUF8191"/>
    <property type="match status" value="1"/>
</dbReference>
<evidence type="ECO:0000256" key="3">
    <source>
        <dbReference type="ARBA" id="ARBA00022833"/>
    </source>
</evidence>
<dbReference type="STRING" id="71717.A0A4Y7T6D0"/>
<keyword evidence="9" id="KW-1185">Reference proteome</keyword>
<dbReference type="InterPro" id="IPR058504">
    <property type="entry name" value="DUF8191"/>
</dbReference>
<evidence type="ECO:0000256" key="1">
    <source>
        <dbReference type="ARBA" id="ARBA00022723"/>
    </source>
</evidence>
<dbReference type="PROSITE" id="PS50089">
    <property type="entry name" value="ZF_RING_2"/>
    <property type="match status" value="1"/>
</dbReference>
<keyword evidence="2 4" id="KW-0863">Zinc-finger</keyword>
<keyword evidence="1" id="KW-0479">Metal-binding</keyword>
<evidence type="ECO:0000313" key="9">
    <source>
        <dbReference type="Proteomes" id="UP000298030"/>
    </source>
</evidence>
<sequence length="446" mass="50379">PVSEMEKGGFALAEGKPPFAGPIASANWEHMQREVEHLRRTVQEFHKVSRKQAKRIEELSSQATSHHKAIQDKEQEVVSLREKCSKIEKHLSSVESAVQCQICMDLPERPFTLSPCGHVLCLLCLQEWFKTSLGPVDDDDEVDADDALTRDKTCPSCRTVVKHRPCPAFMVKEVVSTFAKGASSSQTPQVDVTDSIDDDPWAGIFPNSDDEECDIDDFSDDEDDFGIDFSWMATDRGTAPEFSTWTYGTDSDDGAYSEDDDNDQDDAAGSEGSISEEEYGQPITYVEPKWEPPTVHVEPTSYHLEANDSALSLLRRGCTWDMVQNFHIRYSHRQGIIVSLRSIDDLYISDDDFNSSDEEAGGECVHHIYLGWTISLDEEDVDGEVYMHSVLADIKDSPERWRLLPRYDGHGSMDVTRLVPAESREDYSTTDTENYLEHEERELDID</sequence>
<name>A0A4Y7T6D0_COPMI</name>
<protein>
    <recommendedName>
        <fullName evidence="7">RING-type domain-containing protein</fullName>
    </recommendedName>
</protein>
<feature type="domain" description="RING-type" evidence="7">
    <location>
        <begin position="100"/>
        <end position="158"/>
    </location>
</feature>
<feature type="region of interest" description="Disordered" evidence="6">
    <location>
        <begin position="242"/>
        <end position="279"/>
    </location>
</feature>
<evidence type="ECO:0000256" key="4">
    <source>
        <dbReference type="PROSITE-ProRule" id="PRU00175"/>
    </source>
</evidence>
<dbReference type="SUPFAM" id="SSF57850">
    <property type="entry name" value="RING/U-box"/>
    <property type="match status" value="1"/>
</dbReference>
<proteinExistence type="predicted"/>
<feature type="non-terminal residue" evidence="8">
    <location>
        <position position="1"/>
    </location>
</feature>
<dbReference type="GO" id="GO:0008270">
    <property type="term" value="F:zinc ion binding"/>
    <property type="evidence" value="ECO:0007669"/>
    <property type="project" value="UniProtKB-KW"/>
</dbReference>
<accession>A0A4Y7T6D0</accession>
<dbReference type="OrthoDB" id="6105938at2759"/>
<feature type="compositionally biased region" description="Acidic residues" evidence="6">
    <location>
        <begin position="250"/>
        <end position="279"/>
    </location>
</feature>
<evidence type="ECO:0000256" key="2">
    <source>
        <dbReference type="ARBA" id="ARBA00022771"/>
    </source>
</evidence>
<dbReference type="SMART" id="SM00184">
    <property type="entry name" value="RING"/>
    <property type="match status" value="1"/>
</dbReference>
<evidence type="ECO:0000259" key="7">
    <source>
        <dbReference type="PROSITE" id="PS50089"/>
    </source>
</evidence>
<dbReference type="AlphaFoldDB" id="A0A4Y7T6D0"/>
<evidence type="ECO:0000256" key="6">
    <source>
        <dbReference type="SAM" id="MobiDB-lite"/>
    </source>
</evidence>
<dbReference type="InterPro" id="IPR018957">
    <property type="entry name" value="Znf_C3HC4_RING-type"/>
</dbReference>
<evidence type="ECO:0000256" key="5">
    <source>
        <dbReference type="SAM" id="Coils"/>
    </source>
</evidence>
<feature type="compositionally biased region" description="Polar residues" evidence="6">
    <location>
        <begin position="182"/>
        <end position="192"/>
    </location>
</feature>
<comment type="caution">
    <text evidence="8">The sequence shown here is derived from an EMBL/GenBank/DDBJ whole genome shotgun (WGS) entry which is preliminary data.</text>
</comment>
<keyword evidence="3" id="KW-0862">Zinc</keyword>
<dbReference type="PROSITE" id="PS00518">
    <property type="entry name" value="ZF_RING_1"/>
    <property type="match status" value="1"/>
</dbReference>
<organism evidence="8 9">
    <name type="scientific">Coprinellus micaceus</name>
    <name type="common">Glistening ink-cap mushroom</name>
    <name type="synonym">Coprinus micaceus</name>
    <dbReference type="NCBI Taxonomy" id="71717"/>
    <lineage>
        <taxon>Eukaryota</taxon>
        <taxon>Fungi</taxon>
        <taxon>Dikarya</taxon>
        <taxon>Basidiomycota</taxon>
        <taxon>Agaricomycotina</taxon>
        <taxon>Agaricomycetes</taxon>
        <taxon>Agaricomycetidae</taxon>
        <taxon>Agaricales</taxon>
        <taxon>Agaricineae</taxon>
        <taxon>Psathyrellaceae</taxon>
        <taxon>Coprinellus</taxon>
    </lineage>
</organism>
<dbReference type="InterPro" id="IPR047126">
    <property type="entry name" value="RNF141-like"/>
</dbReference>
<dbReference type="InterPro" id="IPR013083">
    <property type="entry name" value="Znf_RING/FYVE/PHD"/>
</dbReference>
<dbReference type="Pfam" id="PF00097">
    <property type="entry name" value="zf-C3HC4"/>
    <property type="match status" value="1"/>
</dbReference>
<keyword evidence="5" id="KW-0175">Coiled coil</keyword>
<feature type="region of interest" description="Disordered" evidence="6">
    <location>
        <begin position="421"/>
        <end position="446"/>
    </location>
</feature>
<reference evidence="8 9" key="1">
    <citation type="journal article" date="2019" name="Nat. Ecol. Evol.">
        <title>Megaphylogeny resolves global patterns of mushroom evolution.</title>
        <authorList>
            <person name="Varga T."/>
            <person name="Krizsan K."/>
            <person name="Foldi C."/>
            <person name="Dima B."/>
            <person name="Sanchez-Garcia M."/>
            <person name="Sanchez-Ramirez S."/>
            <person name="Szollosi G.J."/>
            <person name="Szarkandi J.G."/>
            <person name="Papp V."/>
            <person name="Albert L."/>
            <person name="Andreopoulos W."/>
            <person name="Angelini C."/>
            <person name="Antonin V."/>
            <person name="Barry K.W."/>
            <person name="Bougher N.L."/>
            <person name="Buchanan P."/>
            <person name="Buyck B."/>
            <person name="Bense V."/>
            <person name="Catcheside P."/>
            <person name="Chovatia M."/>
            <person name="Cooper J."/>
            <person name="Damon W."/>
            <person name="Desjardin D."/>
            <person name="Finy P."/>
            <person name="Geml J."/>
            <person name="Haridas S."/>
            <person name="Hughes K."/>
            <person name="Justo A."/>
            <person name="Karasinski D."/>
            <person name="Kautmanova I."/>
            <person name="Kiss B."/>
            <person name="Kocsube S."/>
            <person name="Kotiranta H."/>
            <person name="LaButti K.M."/>
            <person name="Lechner B.E."/>
            <person name="Liimatainen K."/>
            <person name="Lipzen A."/>
            <person name="Lukacs Z."/>
            <person name="Mihaltcheva S."/>
            <person name="Morgado L.N."/>
            <person name="Niskanen T."/>
            <person name="Noordeloos M.E."/>
            <person name="Ohm R.A."/>
            <person name="Ortiz-Santana B."/>
            <person name="Ovrebo C."/>
            <person name="Racz N."/>
            <person name="Riley R."/>
            <person name="Savchenko A."/>
            <person name="Shiryaev A."/>
            <person name="Soop K."/>
            <person name="Spirin V."/>
            <person name="Szebenyi C."/>
            <person name="Tomsovsky M."/>
            <person name="Tulloss R.E."/>
            <person name="Uehling J."/>
            <person name="Grigoriev I.V."/>
            <person name="Vagvolgyi C."/>
            <person name="Papp T."/>
            <person name="Martin F.M."/>
            <person name="Miettinen O."/>
            <person name="Hibbett D.S."/>
            <person name="Nagy L.G."/>
        </authorList>
    </citation>
    <scope>NUCLEOTIDE SEQUENCE [LARGE SCALE GENOMIC DNA]</scope>
    <source>
        <strain evidence="8 9">FP101781</strain>
    </source>
</reference>
<dbReference type="InterPro" id="IPR017907">
    <property type="entry name" value="Znf_RING_CS"/>
</dbReference>
<feature type="region of interest" description="Disordered" evidence="6">
    <location>
        <begin position="180"/>
        <end position="211"/>
    </location>
</feature>